<dbReference type="RefSeq" id="WP_377112002.1">
    <property type="nucleotide sequence ID" value="NZ_JBHTHZ010000002.1"/>
</dbReference>
<organism evidence="1 2">
    <name type="scientific">Mucilaginibacter litoreus</name>
    <dbReference type="NCBI Taxonomy" id="1048221"/>
    <lineage>
        <taxon>Bacteria</taxon>
        <taxon>Pseudomonadati</taxon>
        <taxon>Bacteroidota</taxon>
        <taxon>Sphingobacteriia</taxon>
        <taxon>Sphingobacteriales</taxon>
        <taxon>Sphingobacteriaceae</taxon>
        <taxon>Mucilaginibacter</taxon>
    </lineage>
</organism>
<accession>A0ABW3AR26</accession>
<comment type="caution">
    <text evidence="1">The sequence shown here is derived from an EMBL/GenBank/DDBJ whole genome shotgun (WGS) entry which is preliminary data.</text>
</comment>
<dbReference type="EMBL" id="JBHTHZ010000002">
    <property type="protein sequence ID" value="MFD0792946.1"/>
    <property type="molecule type" value="Genomic_DNA"/>
</dbReference>
<dbReference type="InterPro" id="IPR009057">
    <property type="entry name" value="Homeodomain-like_sf"/>
</dbReference>
<keyword evidence="2" id="KW-1185">Reference proteome</keyword>
<dbReference type="InterPro" id="IPR036388">
    <property type="entry name" value="WH-like_DNA-bd_sf"/>
</dbReference>
<sequence>MKKQEEARKKRTRGDYSMAFKLQVIGEVERGELNQDQAGRKYGIQENSTILQWIRKHGTLDWKELPTVSHTKTPEQKIKELEALLAREKEKVQVLNTAIDIADEILKTDIRKKYLPEQFKKQKPRD</sequence>
<name>A0ABW3AR26_9SPHI</name>
<evidence type="ECO:0000313" key="1">
    <source>
        <dbReference type="EMBL" id="MFD0792946.1"/>
    </source>
</evidence>
<evidence type="ECO:0000313" key="2">
    <source>
        <dbReference type="Proteomes" id="UP001597010"/>
    </source>
</evidence>
<protein>
    <recommendedName>
        <fullName evidence="3">Transposase</fullName>
    </recommendedName>
</protein>
<proteinExistence type="predicted"/>
<dbReference type="Gene3D" id="1.10.10.10">
    <property type="entry name" value="Winged helix-like DNA-binding domain superfamily/Winged helix DNA-binding domain"/>
    <property type="match status" value="1"/>
</dbReference>
<reference evidence="2" key="1">
    <citation type="journal article" date="2019" name="Int. J. Syst. Evol. Microbiol.">
        <title>The Global Catalogue of Microorganisms (GCM) 10K type strain sequencing project: providing services to taxonomists for standard genome sequencing and annotation.</title>
        <authorList>
            <consortium name="The Broad Institute Genomics Platform"/>
            <consortium name="The Broad Institute Genome Sequencing Center for Infectious Disease"/>
            <person name="Wu L."/>
            <person name="Ma J."/>
        </authorList>
    </citation>
    <scope>NUCLEOTIDE SEQUENCE [LARGE SCALE GENOMIC DNA]</scope>
    <source>
        <strain evidence="2">CCUG 61484</strain>
    </source>
</reference>
<dbReference type="Proteomes" id="UP001597010">
    <property type="component" value="Unassembled WGS sequence"/>
</dbReference>
<dbReference type="SUPFAM" id="SSF46689">
    <property type="entry name" value="Homeodomain-like"/>
    <property type="match status" value="1"/>
</dbReference>
<evidence type="ECO:0008006" key="3">
    <source>
        <dbReference type="Google" id="ProtNLM"/>
    </source>
</evidence>
<gene>
    <name evidence="1" type="ORF">ACFQZX_04915</name>
</gene>